<reference evidence="2 3" key="1">
    <citation type="submission" date="2016-10" db="EMBL/GenBank/DDBJ databases">
        <title>The genome sequence of Colletotrichum fioriniae PJ7.</title>
        <authorList>
            <person name="Baroncelli R."/>
        </authorList>
    </citation>
    <scope>NUCLEOTIDE SEQUENCE [LARGE SCALE GENOMIC DNA]</scope>
    <source>
        <strain evidence="2 3">IMI 309622</strain>
    </source>
</reference>
<feature type="compositionally biased region" description="Low complexity" evidence="1">
    <location>
        <begin position="1"/>
        <end position="22"/>
    </location>
</feature>
<feature type="non-terminal residue" evidence="2">
    <location>
        <position position="1"/>
    </location>
</feature>
<dbReference type="AlphaFoldDB" id="A0AAI9YXD8"/>
<proteinExistence type="predicted"/>
<dbReference type="Proteomes" id="UP001240678">
    <property type="component" value="Unassembled WGS sequence"/>
</dbReference>
<evidence type="ECO:0000256" key="1">
    <source>
        <dbReference type="SAM" id="MobiDB-lite"/>
    </source>
</evidence>
<dbReference type="RefSeq" id="XP_060313322.1">
    <property type="nucleotide sequence ID" value="XM_060455430.1"/>
</dbReference>
<dbReference type="EMBL" id="MOOE01000007">
    <property type="protein sequence ID" value="KAK1527001.1"/>
    <property type="molecule type" value="Genomic_DNA"/>
</dbReference>
<dbReference type="GeneID" id="85338977"/>
<comment type="caution">
    <text evidence="2">The sequence shown here is derived from an EMBL/GenBank/DDBJ whole genome shotgun (WGS) entry which is preliminary data.</text>
</comment>
<accession>A0AAI9YXD8</accession>
<sequence length="82" mass="8829">LDSPLPISSSPSSSSSFNDTSPNNPPPSIRLNHITLKFASLNDLAHMYHAAKAGGVEPHLCLNHGVTASLYYKLQGSKWEPD</sequence>
<keyword evidence="3" id="KW-1185">Reference proteome</keyword>
<gene>
    <name evidence="2" type="ORF">CCOS01_07263</name>
</gene>
<evidence type="ECO:0000313" key="2">
    <source>
        <dbReference type="EMBL" id="KAK1527001.1"/>
    </source>
</evidence>
<organism evidence="2 3">
    <name type="scientific">Colletotrichum costaricense</name>
    <dbReference type="NCBI Taxonomy" id="1209916"/>
    <lineage>
        <taxon>Eukaryota</taxon>
        <taxon>Fungi</taxon>
        <taxon>Dikarya</taxon>
        <taxon>Ascomycota</taxon>
        <taxon>Pezizomycotina</taxon>
        <taxon>Sordariomycetes</taxon>
        <taxon>Hypocreomycetidae</taxon>
        <taxon>Glomerellales</taxon>
        <taxon>Glomerellaceae</taxon>
        <taxon>Colletotrichum</taxon>
        <taxon>Colletotrichum acutatum species complex</taxon>
    </lineage>
</organism>
<name>A0AAI9YXD8_9PEZI</name>
<protein>
    <submittedName>
        <fullName evidence="2">Glyoxalase/Bleomycin resistance protein/Dioxygenase superfamily protein</fullName>
    </submittedName>
</protein>
<evidence type="ECO:0000313" key="3">
    <source>
        <dbReference type="Proteomes" id="UP001240678"/>
    </source>
</evidence>
<feature type="region of interest" description="Disordered" evidence="1">
    <location>
        <begin position="1"/>
        <end position="29"/>
    </location>
</feature>